<protein>
    <submittedName>
        <fullName evidence="2">Helix-turn-helix domain-containing protein</fullName>
    </submittedName>
</protein>
<evidence type="ECO:0000259" key="1">
    <source>
        <dbReference type="Pfam" id="PF12728"/>
    </source>
</evidence>
<accession>A0ABV7HWR6</accession>
<name>A0ABV7HWR6_9HYPH</name>
<dbReference type="Proteomes" id="UP001595647">
    <property type="component" value="Unassembled WGS sequence"/>
</dbReference>
<gene>
    <name evidence="2" type="ORF">ACFOHV_06115</name>
</gene>
<proteinExistence type="predicted"/>
<dbReference type="RefSeq" id="WP_182307250.1">
    <property type="nucleotide sequence ID" value="NZ_CP059896.1"/>
</dbReference>
<keyword evidence="3" id="KW-1185">Reference proteome</keyword>
<organism evidence="2 3">
    <name type="scientific">Ciceribacter thiooxidans</name>
    <dbReference type="NCBI Taxonomy" id="1969821"/>
    <lineage>
        <taxon>Bacteria</taxon>
        <taxon>Pseudomonadati</taxon>
        <taxon>Pseudomonadota</taxon>
        <taxon>Alphaproteobacteria</taxon>
        <taxon>Hyphomicrobiales</taxon>
        <taxon>Rhizobiaceae</taxon>
        <taxon>Ciceribacter</taxon>
    </lineage>
</organism>
<dbReference type="Pfam" id="PF12728">
    <property type="entry name" value="HTH_17"/>
    <property type="match status" value="1"/>
</dbReference>
<dbReference type="EMBL" id="JBHRTG010000005">
    <property type="protein sequence ID" value="MFC3162852.1"/>
    <property type="molecule type" value="Genomic_DNA"/>
</dbReference>
<comment type="caution">
    <text evidence="2">The sequence shown here is derived from an EMBL/GenBank/DDBJ whole genome shotgun (WGS) entry which is preliminary data.</text>
</comment>
<sequence>MNDDKMRQYKIAYSVREASEISGLSPATIHKLCNEGRLTRRKVGKRTFILAADLMNFFLNCPQEKHHRFAAVDAKKVR</sequence>
<evidence type="ECO:0000313" key="3">
    <source>
        <dbReference type="Proteomes" id="UP001595647"/>
    </source>
</evidence>
<feature type="domain" description="Helix-turn-helix" evidence="1">
    <location>
        <begin position="13"/>
        <end position="59"/>
    </location>
</feature>
<dbReference type="InterPro" id="IPR041657">
    <property type="entry name" value="HTH_17"/>
</dbReference>
<reference evidence="3" key="1">
    <citation type="journal article" date="2019" name="Int. J. Syst. Evol. Microbiol.">
        <title>The Global Catalogue of Microorganisms (GCM) 10K type strain sequencing project: providing services to taxonomists for standard genome sequencing and annotation.</title>
        <authorList>
            <consortium name="The Broad Institute Genomics Platform"/>
            <consortium name="The Broad Institute Genome Sequencing Center for Infectious Disease"/>
            <person name="Wu L."/>
            <person name="Ma J."/>
        </authorList>
    </citation>
    <scope>NUCLEOTIDE SEQUENCE [LARGE SCALE GENOMIC DNA]</scope>
    <source>
        <strain evidence="3">KCTC 52231</strain>
    </source>
</reference>
<evidence type="ECO:0000313" key="2">
    <source>
        <dbReference type="EMBL" id="MFC3162852.1"/>
    </source>
</evidence>